<organism evidence="1 2">
    <name type="scientific">Thermoactinomyces mirandus</name>
    <dbReference type="NCBI Taxonomy" id="2756294"/>
    <lineage>
        <taxon>Bacteria</taxon>
        <taxon>Bacillati</taxon>
        <taxon>Bacillota</taxon>
        <taxon>Bacilli</taxon>
        <taxon>Bacillales</taxon>
        <taxon>Thermoactinomycetaceae</taxon>
        <taxon>Thermoactinomyces</taxon>
    </lineage>
</organism>
<evidence type="ECO:0000313" key="2">
    <source>
        <dbReference type="Proteomes" id="UP000538292"/>
    </source>
</evidence>
<keyword evidence="1" id="KW-0378">Hydrolase</keyword>
<gene>
    <name evidence="1" type="ORF">H2C83_04270</name>
</gene>
<dbReference type="GO" id="GO:0004519">
    <property type="term" value="F:endonuclease activity"/>
    <property type="evidence" value="ECO:0007669"/>
    <property type="project" value="UniProtKB-KW"/>
</dbReference>
<proteinExistence type="predicted"/>
<sequence length="78" mass="8829">MKSERGSASIIAKLNNNPELKSKFLQANIDWIEKGNDPVGYTWHHHQDEGKMQLVKTRVHGNTRHTGGRPIWGGGRLQ</sequence>
<name>A0A7W1XQR4_9BACL</name>
<evidence type="ECO:0000313" key="1">
    <source>
        <dbReference type="EMBL" id="MBA4601548.1"/>
    </source>
</evidence>
<keyword evidence="1" id="KW-0255">Endonuclease</keyword>
<dbReference type="EMBL" id="JACEOL010000010">
    <property type="protein sequence ID" value="MBA4601548.1"/>
    <property type="molecule type" value="Genomic_DNA"/>
</dbReference>
<keyword evidence="1" id="KW-0540">Nuclease</keyword>
<dbReference type="AlphaFoldDB" id="A0A7W1XQR4"/>
<accession>A0A7W1XQR4</accession>
<comment type="caution">
    <text evidence="1">The sequence shown here is derived from an EMBL/GenBank/DDBJ whole genome shotgun (WGS) entry which is preliminary data.</text>
</comment>
<dbReference type="Proteomes" id="UP000538292">
    <property type="component" value="Unassembled WGS sequence"/>
</dbReference>
<dbReference type="RefSeq" id="WP_181738146.1">
    <property type="nucleotide sequence ID" value="NZ_JACEOL010000010.1"/>
</dbReference>
<reference evidence="1 2" key="1">
    <citation type="submission" date="2020-07" db="EMBL/GenBank/DDBJ databases">
        <title>Thermoactinomyces phylogeny.</title>
        <authorList>
            <person name="Dunlap C."/>
        </authorList>
    </citation>
    <scope>NUCLEOTIDE SEQUENCE [LARGE SCALE GENOMIC DNA]</scope>
    <source>
        <strain evidence="1 2">AMNI-1</strain>
    </source>
</reference>
<dbReference type="Pfam" id="PF12639">
    <property type="entry name" value="Colicin-DNase"/>
    <property type="match status" value="1"/>
</dbReference>
<protein>
    <submittedName>
        <fullName evidence="1">HNH endonuclease</fullName>
    </submittedName>
</protein>
<keyword evidence="2" id="KW-1185">Reference proteome</keyword>